<accession>A0A164IPZ9</accession>
<organism evidence="2 3">
    <name type="scientific">Daphnia magna</name>
    <dbReference type="NCBI Taxonomy" id="35525"/>
    <lineage>
        <taxon>Eukaryota</taxon>
        <taxon>Metazoa</taxon>
        <taxon>Ecdysozoa</taxon>
        <taxon>Arthropoda</taxon>
        <taxon>Crustacea</taxon>
        <taxon>Branchiopoda</taxon>
        <taxon>Diplostraca</taxon>
        <taxon>Cladocera</taxon>
        <taxon>Anomopoda</taxon>
        <taxon>Daphniidae</taxon>
        <taxon>Daphnia</taxon>
    </lineage>
</organism>
<sequence length="62" mass="7088">ILQNNGGTSNHHPEFRITGDSGKTCGRQTCMSRNTATHPHLYTNDRIHYVHHHLLHSCQLSR</sequence>
<gene>
    <name evidence="2" type="ORF">APZ42_001829</name>
</gene>
<evidence type="ECO:0000256" key="1">
    <source>
        <dbReference type="SAM" id="MobiDB-lite"/>
    </source>
</evidence>
<keyword evidence="3" id="KW-1185">Reference proteome</keyword>
<dbReference type="Proteomes" id="UP000076858">
    <property type="component" value="Unassembled WGS sequence"/>
</dbReference>
<name>A0A164IPZ9_9CRUS</name>
<evidence type="ECO:0000313" key="3">
    <source>
        <dbReference type="Proteomes" id="UP000076858"/>
    </source>
</evidence>
<dbReference type="EMBL" id="LRGB01006733">
    <property type="protein sequence ID" value="KZS01495.1"/>
    <property type="molecule type" value="Genomic_DNA"/>
</dbReference>
<protein>
    <submittedName>
        <fullName evidence="2">Uncharacterized protein</fullName>
    </submittedName>
</protein>
<feature type="non-terminal residue" evidence="2">
    <location>
        <position position="1"/>
    </location>
</feature>
<comment type="caution">
    <text evidence="2">The sequence shown here is derived from an EMBL/GenBank/DDBJ whole genome shotgun (WGS) entry which is preliminary data.</text>
</comment>
<proteinExistence type="predicted"/>
<feature type="region of interest" description="Disordered" evidence="1">
    <location>
        <begin position="1"/>
        <end position="24"/>
    </location>
</feature>
<evidence type="ECO:0000313" key="2">
    <source>
        <dbReference type="EMBL" id="KZS01495.1"/>
    </source>
</evidence>
<feature type="compositionally biased region" description="Polar residues" evidence="1">
    <location>
        <begin position="1"/>
        <end position="10"/>
    </location>
</feature>
<dbReference type="AlphaFoldDB" id="A0A164IPZ9"/>
<reference evidence="2 3" key="1">
    <citation type="submission" date="2016-03" db="EMBL/GenBank/DDBJ databases">
        <title>EvidentialGene: Evidence-directed Construction of Genes on Genomes.</title>
        <authorList>
            <person name="Gilbert D.G."/>
            <person name="Choi J.-H."/>
            <person name="Mockaitis K."/>
            <person name="Colbourne J."/>
            <person name="Pfrender M."/>
        </authorList>
    </citation>
    <scope>NUCLEOTIDE SEQUENCE [LARGE SCALE GENOMIC DNA]</scope>
    <source>
        <strain evidence="2 3">Xinb3</strain>
        <tissue evidence="2">Complete organism</tissue>
    </source>
</reference>